<dbReference type="InterPro" id="IPR003856">
    <property type="entry name" value="LPS_length_determ_N"/>
</dbReference>
<accession>A0AA86N139</accession>
<dbReference type="SUPFAM" id="SSF52540">
    <property type="entry name" value="P-loop containing nucleoside triphosphate hydrolases"/>
    <property type="match status" value="1"/>
</dbReference>
<evidence type="ECO:0000313" key="21">
    <source>
        <dbReference type="EMBL" id="CAI4032586.1"/>
    </source>
</evidence>
<comment type="similarity">
    <text evidence="3">Belongs to the etk/wzc family.</text>
</comment>
<sequence length="779" mass="87039">MNARLLTPQDYIRALASHKWLIVGSVIMCTGIAWLLCLYLPKSYRSTTLMLVEEPKVLHVRGVDSATDGPSADKLAALHERVTAMRQILLSRKFLAQVAHELHLYGYDKNLTTPMAEDGVVKGMRGLIKIELSKDRSFLNLSFADENPKIARDVTARLAELFIEENSRTKEEIAETSTEFLQQELDALKIQLEAREKAIAEFKKANLGELPEQLESNLRAVDRLEAEQVSQREMVKSFTLRLASLEKSIRDYEEQDGDEAGPRRIRDLRLARIKELERSLVGLTAVYKETYPDIVQIKEEIRKLKSMTTEEYVGQLPEGDDGKPESVGRKKGKGRILDQHHADLLRQRDELLQQIEMAKTRESRIAAEIQRYQVRLDRAPIHKQKLMALERDYENLQKNYQALLEKQLHAGIAGNLEKRHKGTQFTVIDPANLPVLPEKPNIFMIMLGGIGIGCALGIGGAIGLELLRRGFSSADEVELVLGLPVLVSIPTYESALGGTVQQVGGVLRQRKNQPLLHQSGARPLLTQYKLEGEIKNGKIKGDPLAASRNSPGLELVTMWRPRSLVAEQFRVAATRLELMVGERKTTVIVVTSALMGEGKSCTSLNLAYILARDLDKKTVLVDCDLKRPMQHVYVGTESRPGLVELLHGESTLEECLKFQEGLGFWILPSGAVGDGPPALSKMQQLADLLTNLRSQFEYIIVDAPPILPLADMNVLASMADLVTLVIRAGTTGRDAVQKALKTIGEQNPLAIVLNGVEVQDTPYYMQQMYYHEAPHEQLK</sequence>
<keyword evidence="22" id="KW-1185">Reference proteome</keyword>
<keyword evidence="7" id="KW-0808">Transferase</keyword>
<evidence type="ECO:0000256" key="15">
    <source>
        <dbReference type="ARBA" id="ARBA00051245"/>
    </source>
</evidence>
<keyword evidence="12 18" id="KW-1133">Transmembrane helix</keyword>
<keyword evidence="9" id="KW-0547">Nucleotide-binding</keyword>
<dbReference type="EC" id="2.7.10.2" evidence="4"/>
<evidence type="ECO:0000256" key="2">
    <source>
        <dbReference type="ARBA" id="ARBA00007316"/>
    </source>
</evidence>
<feature type="transmembrane region" description="Helical" evidence="18">
    <location>
        <begin position="442"/>
        <end position="464"/>
    </location>
</feature>
<dbReference type="InterPro" id="IPR027417">
    <property type="entry name" value="P-loop_NTPase"/>
</dbReference>
<evidence type="ECO:0000313" key="22">
    <source>
        <dbReference type="Proteomes" id="UP001179121"/>
    </source>
</evidence>
<dbReference type="GO" id="GO:0004715">
    <property type="term" value="F:non-membrane spanning protein tyrosine kinase activity"/>
    <property type="evidence" value="ECO:0007669"/>
    <property type="project" value="UniProtKB-EC"/>
</dbReference>
<keyword evidence="13 18" id="KW-0472">Membrane</keyword>
<keyword evidence="6" id="KW-0997">Cell inner membrane</keyword>
<dbReference type="PANTHER" id="PTHR32309:SF13">
    <property type="entry name" value="FERRIC ENTEROBACTIN TRANSPORT PROTEIN FEPE"/>
    <property type="match status" value="1"/>
</dbReference>
<gene>
    <name evidence="21" type="ORF">DNFV4_03016</name>
</gene>
<dbReference type="CDD" id="cd05387">
    <property type="entry name" value="BY-kinase"/>
    <property type="match status" value="1"/>
</dbReference>
<evidence type="ECO:0000256" key="18">
    <source>
        <dbReference type="SAM" id="Phobius"/>
    </source>
</evidence>
<evidence type="ECO:0000256" key="11">
    <source>
        <dbReference type="ARBA" id="ARBA00022840"/>
    </source>
</evidence>
<evidence type="ECO:0000256" key="3">
    <source>
        <dbReference type="ARBA" id="ARBA00008883"/>
    </source>
</evidence>
<dbReference type="Pfam" id="PF13614">
    <property type="entry name" value="AAA_31"/>
    <property type="match status" value="1"/>
</dbReference>
<evidence type="ECO:0000256" key="5">
    <source>
        <dbReference type="ARBA" id="ARBA00022475"/>
    </source>
</evidence>
<feature type="domain" description="Polysaccharide chain length determinant N-terminal" evidence="19">
    <location>
        <begin position="11"/>
        <end position="102"/>
    </location>
</feature>
<reference evidence="21" key="1">
    <citation type="submission" date="2022-10" db="EMBL/GenBank/DDBJ databases">
        <authorList>
            <person name="Koch H."/>
        </authorList>
    </citation>
    <scope>NUCLEOTIDE SEQUENCE</scope>
    <source>
        <strain evidence="21">DNF</strain>
    </source>
</reference>
<evidence type="ECO:0000256" key="1">
    <source>
        <dbReference type="ARBA" id="ARBA00004429"/>
    </source>
</evidence>
<evidence type="ECO:0000256" key="12">
    <source>
        <dbReference type="ARBA" id="ARBA00022989"/>
    </source>
</evidence>
<organism evidence="21 22">
    <name type="scientific">Nitrospira tepida</name>
    <dbReference type="NCBI Taxonomy" id="2973512"/>
    <lineage>
        <taxon>Bacteria</taxon>
        <taxon>Pseudomonadati</taxon>
        <taxon>Nitrospirota</taxon>
        <taxon>Nitrospiria</taxon>
        <taxon>Nitrospirales</taxon>
        <taxon>Nitrospiraceae</taxon>
        <taxon>Nitrospira</taxon>
    </lineage>
</organism>
<comment type="similarity">
    <text evidence="2">Belongs to the CpsD/CapB family.</text>
</comment>
<feature type="region of interest" description="Disordered" evidence="17">
    <location>
        <begin position="314"/>
        <end position="333"/>
    </location>
</feature>
<evidence type="ECO:0000256" key="13">
    <source>
        <dbReference type="ARBA" id="ARBA00023136"/>
    </source>
</evidence>
<feature type="domain" description="AAA" evidence="20">
    <location>
        <begin position="586"/>
        <end position="744"/>
    </location>
</feature>
<evidence type="ECO:0000259" key="20">
    <source>
        <dbReference type="Pfam" id="PF13614"/>
    </source>
</evidence>
<evidence type="ECO:0000256" key="6">
    <source>
        <dbReference type="ARBA" id="ARBA00022519"/>
    </source>
</evidence>
<keyword evidence="8 18" id="KW-0812">Transmembrane</keyword>
<dbReference type="InterPro" id="IPR005702">
    <property type="entry name" value="Wzc-like_C"/>
</dbReference>
<evidence type="ECO:0000256" key="17">
    <source>
        <dbReference type="SAM" id="MobiDB-lite"/>
    </source>
</evidence>
<dbReference type="AlphaFoldDB" id="A0AA86N139"/>
<dbReference type="InterPro" id="IPR050445">
    <property type="entry name" value="Bact_polysacc_biosynth/exp"/>
</dbReference>
<dbReference type="PANTHER" id="PTHR32309">
    <property type="entry name" value="TYROSINE-PROTEIN KINASE"/>
    <property type="match status" value="1"/>
</dbReference>
<comment type="catalytic activity">
    <reaction evidence="15">
        <text>L-tyrosyl-[protein] + ATP = O-phospho-L-tyrosyl-[protein] + ADP + H(+)</text>
        <dbReference type="Rhea" id="RHEA:10596"/>
        <dbReference type="Rhea" id="RHEA-COMP:10136"/>
        <dbReference type="Rhea" id="RHEA-COMP:20101"/>
        <dbReference type="ChEBI" id="CHEBI:15378"/>
        <dbReference type="ChEBI" id="CHEBI:30616"/>
        <dbReference type="ChEBI" id="CHEBI:46858"/>
        <dbReference type="ChEBI" id="CHEBI:61978"/>
        <dbReference type="ChEBI" id="CHEBI:456216"/>
        <dbReference type="EC" id="2.7.10.2"/>
    </reaction>
</comment>
<keyword evidence="5" id="KW-1003">Cell membrane</keyword>
<keyword evidence="10" id="KW-0418">Kinase</keyword>
<name>A0AA86N139_9BACT</name>
<keyword evidence="14" id="KW-0829">Tyrosine-protein kinase</keyword>
<evidence type="ECO:0000259" key="19">
    <source>
        <dbReference type="Pfam" id="PF02706"/>
    </source>
</evidence>
<dbReference type="RefSeq" id="WP_289269308.1">
    <property type="nucleotide sequence ID" value="NZ_OX365700.1"/>
</dbReference>
<evidence type="ECO:0000256" key="16">
    <source>
        <dbReference type="SAM" id="Coils"/>
    </source>
</evidence>
<evidence type="ECO:0000256" key="14">
    <source>
        <dbReference type="ARBA" id="ARBA00023137"/>
    </source>
</evidence>
<dbReference type="InterPro" id="IPR025669">
    <property type="entry name" value="AAA_dom"/>
</dbReference>
<comment type="subcellular location">
    <subcellularLocation>
        <location evidence="1">Cell inner membrane</location>
        <topology evidence="1">Multi-pass membrane protein</topology>
    </subcellularLocation>
</comment>
<dbReference type="Pfam" id="PF02706">
    <property type="entry name" value="Wzz"/>
    <property type="match status" value="1"/>
</dbReference>
<feature type="coiled-coil region" evidence="16">
    <location>
        <begin position="341"/>
        <end position="406"/>
    </location>
</feature>
<keyword evidence="11" id="KW-0067">ATP-binding</keyword>
<feature type="coiled-coil region" evidence="16">
    <location>
        <begin position="178"/>
        <end position="205"/>
    </location>
</feature>
<dbReference type="EMBL" id="OX365700">
    <property type="protein sequence ID" value="CAI4032586.1"/>
    <property type="molecule type" value="Genomic_DNA"/>
</dbReference>
<dbReference type="Proteomes" id="UP001179121">
    <property type="component" value="Chromosome"/>
</dbReference>
<dbReference type="KEGG" id="nti:DNFV4_03016"/>
<proteinExistence type="inferred from homology"/>
<evidence type="ECO:0000256" key="8">
    <source>
        <dbReference type="ARBA" id="ARBA00022692"/>
    </source>
</evidence>
<dbReference type="Gene3D" id="3.40.50.300">
    <property type="entry name" value="P-loop containing nucleotide triphosphate hydrolases"/>
    <property type="match status" value="1"/>
</dbReference>
<evidence type="ECO:0000256" key="10">
    <source>
        <dbReference type="ARBA" id="ARBA00022777"/>
    </source>
</evidence>
<dbReference type="NCBIfam" id="TIGR01007">
    <property type="entry name" value="eps_fam"/>
    <property type="match status" value="1"/>
</dbReference>
<evidence type="ECO:0000256" key="9">
    <source>
        <dbReference type="ARBA" id="ARBA00022741"/>
    </source>
</evidence>
<protein>
    <recommendedName>
        <fullName evidence="4">non-specific protein-tyrosine kinase</fullName>
        <ecNumber evidence="4">2.7.10.2</ecNumber>
    </recommendedName>
</protein>
<dbReference type="GO" id="GO:0005524">
    <property type="term" value="F:ATP binding"/>
    <property type="evidence" value="ECO:0007669"/>
    <property type="project" value="UniProtKB-KW"/>
</dbReference>
<dbReference type="GO" id="GO:0005886">
    <property type="term" value="C:plasma membrane"/>
    <property type="evidence" value="ECO:0007669"/>
    <property type="project" value="UniProtKB-SubCell"/>
</dbReference>
<feature type="transmembrane region" description="Helical" evidence="18">
    <location>
        <begin position="20"/>
        <end position="40"/>
    </location>
</feature>
<evidence type="ECO:0000256" key="4">
    <source>
        <dbReference type="ARBA" id="ARBA00011903"/>
    </source>
</evidence>
<keyword evidence="16" id="KW-0175">Coiled coil</keyword>
<evidence type="ECO:0000256" key="7">
    <source>
        <dbReference type="ARBA" id="ARBA00022679"/>
    </source>
</evidence>